<dbReference type="Gene3D" id="3.90.190.10">
    <property type="entry name" value="Protein tyrosine phosphatase superfamily"/>
    <property type="match status" value="1"/>
</dbReference>
<dbReference type="InterPro" id="IPR020422">
    <property type="entry name" value="TYR_PHOSPHATASE_DUAL_dom"/>
</dbReference>
<dbReference type="InterPro" id="IPR000387">
    <property type="entry name" value="Tyr_Pase_dom"/>
</dbReference>
<dbReference type="PANTHER" id="PTHR45948:SF5">
    <property type="entry name" value="SPECIFICITY PROTEIN PHOSPHATASE, PUTATIVE-RELATED"/>
    <property type="match status" value="1"/>
</dbReference>
<organism evidence="8 9">
    <name type="scientific">Trypanosoma cruzi Dm28c</name>
    <dbReference type="NCBI Taxonomy" id="1416333"/>
    <lineage>
        <taxon>Eukaryota</taxon>
        <taxon>Discoba</taxon>
        <taxon>Euglenozoa</taxon>
        <taxon>Kinetoplastea</taxon>
        <taxon>Metakinetoplastina</taxon>
        <taxon>Trypanosomatida</taxon>
        <taxon>Trypanosomatidae</taxon>
        <taxon>Trypanosoma</taxon>
        <taxon>Schizotrypanum</taxon>
    </lineage>
</organism>
<evidence type="ECO:0000256" key="1">
    <source>
        <dbReference type="ARBA" id="ARBA00008601"/>
    </source>
</evidence>
<dbReference type="InterPro" id="IPR000340">
    <property type="entry name" value="Dual-sp_phosphatase_cat-dom"/>
</dbReference>
<protein>
    <submittedName>
        <fullName evidence="8">Phopshatase</fullName>
    </submittedName>
</protein>
<dbReference type="Proteomes" id="UP000017861">
    <property type="component" value="Unassembled WGS sequence"/>
</dbReference>
<evidence type="ECO:0000256" key="2">
    <source>
        <dbReference type="ARBA" id="ARBA00022801"/>
    </source>
</evidence>
<comment type="catalytic activity">
    <reaction evidence="4">
        <text>O-phospho-L-seryl-[protein] + H2O = L-seryl-[protein] + phosphate</text>
        <dbReference type="Rhea" id="RHEA:20629"/>
        <dbReference type="Rhea" id="RHEA-COMP:9863"/>
        <dbReference type="Rhea" id="RHEA-COMP:11604"/>
        <dbReference type="ChEBI" id="CHEBI:15377"/>
        <dbReference type="ChEBI" id="CHEBI:29999"/>
        <dbReference type="ChEBI" id="CHEBI:43474"/>
        <dbReference type="ChEBI" id="CHEBI:83421"/>
        <dbReference type="EC" id="3.1.3.16"/>
    </reaction>
</comment>
<dbReference type="VEuPathDB" id="TriTrypDB:TCDM_04561"/>
<accession>V5BQB3</accession>
<proteinExistence type="inferred from homology"/>
<dbReference type="PROSITE" id="PS50056">
    <property type="entry name" value="TYR_PHOSPHATASE_2"/>
    <property type="match status" value="1"/>
</dbReference>
<dbReference type="GO" id="GO:0007165">
    <property type="term" value="P:signal transduction"/>
    <property type="evidence" value="ECO:0007669"/>
    <property type="project" value="TreeGrafter"/>
</dbReference>
<evidence type="ECO:0000259" key="7">
    <source>
        <dbReference type="PROSITE" id="PS50056"/>
    </source>
</evidence>
<comment type="similarity">
    <text evidence="1">Belongs to the protein-tyrosine phosphatase family. Non-receptor class dual specificity subfamily.</text>
</comment>
<dbReference type="PANTHER" id="PTHR45948">
    <property type="entry name" value="DUAL SPECIFICITY PROTEIN PHOSPHATASE DDB_G0269404-RELATED"/>
    <property type="match status" value="1"/>
</dbReference>
<dbReference type="GO" id="GO:0004725">
    <property type="term" value="F:protein tyrosine phosphatase activity"/>
    <property type="evidence" value="ECO:0007669"/>
    <property type="project" value="TreeGrafter"/>
</dbReference>
<name>V5BQB3_TRYCR</name>
<reference evidence="8 9" key="1">
    <citation type="journal article" date="2014" name="Genome Announc.">
        <title>Trypanosoma cruzi Clone Dm28c Draft Genome Sequence.</title>
        <authorList>
            <person name="Grisard E.C."/>
            <person name="Teixeira S.M."/>
            <person name="de Almeida L.G."/>
            <person name="Stoco P.H."/>
            <person name="Gerber A.L."/>
            <person name="Talavera-Lopez C."/>
            <person name="Lima O.C."/>
            <person name="Andersson B."/>
            <person name="de Vasconcelos A.T."/>
        </authorList>
    </citation>
    <scope>NUCLEOTIDE SEQUENCE [LARGE SCALE GENOMIC DNA]</scope>
    <source>
        <strain evidence="8 9">Dm28c</strain>
    </source>
</reference>
<comment type="catalytic activity">
    <reaction evidence="5">
        <text>O-phospho-L-threonyl-[protein] + H2O = L-threonyl-[protein] + phosphate</text>
        <dbReference type="Rhea" id="RHEA:47004"/>
        <dbReference type="Rhea" id="RHEA-COMP:11060"/>
        <dbReference type="Rhea" id="RHEA-COMP:11605"/>
        <dbReference type="ChEBI" id="CHEBI:15377"/>
        <dbReference type="ChEBI" id="CHEBI:30013"/>
        <dbReference type="ChEBI" id="CHEBI:43474"/>
        <dbReference type="ChEBI" id="CHEBI:61977"/>
        <dbReference type="EC" id="3.1.3.16"/>
    </reaction>
</comment>
<comment type="caution">
    <text evidence="8">The sequence shown here is derived from an EMBL/GenBank/DDBJ whole genome shotgun (WGS) entry which is preliminary data.</text>
</comment>
<dbReference type="CDD" id="cd14498">
    <property type="entry name" value="DSP"/>
    <property type="match status" value="1"/>
</dbReference>
<evidence type="ECO:0000256" key="5">
    <source>
        <dbReference type="ARBA" id="ARBA00048336"/>
    </source>
</evidence>
<evidence type="ECO:0000313" key="8">
    <source>
        <dbReference type="EMBL" id="ESS66748.1"/>
    </source>
</evidence>
<dbReference type="SMART" id="SM00195">
    <property type="entry name" value="DSPc"/>
    <property type="match status" value="1"/>
</dbReference>
<feature type="domain" description="Tyrosine specific protein phosphatases" evidence="7">
    <location>
        <begin position="142"/>
        <end position="204"/>
    </location>
</feature>
<sequence>MCDVLKKIQWSPQQRIVSSVETTSTETDISWLKLSNIFEGLFVTCEETICNRVFAQENGISLILTLNGSDYVAPYRVYEYSSNLQRCVYNKLSSFDAFVTQIDHYISKEIPEELQLRKVFIRSVSAEDSPAYDISRHFSELCTLIELVMLSRKKIKNCPSYLHAVVANCLVGVSRSVSVVMAYIMKRTGCSKNEALLLVKNARPMANPNPGFHSQLSYWEEGGFYRVVDSLTASLTANELRQDGALGSYMEKYFPLLIRVNRFVCDREFFALVIAEAGLGEDSIRYVLEKVYSYIAFSIADELYVDIPAFFDNICEITASFARFLPILFVHTEERTGYYFDDFLYYEFCKNLASVGDTGKSSIIVKAFCSFFEAIGSKHFLNNPGGRPQTLDSFGKVVGTPYEELSLTFPFLPFLAPFAAGFVPQQQLEALGKEKWTTQVMESNLSDLLSLFQENFLLTTFKTGLSPDTFSTVGRWHANSRLLFLESDMEVKVLESVERGSTLSDAVSPYLHLDHLDQNSCLTWMRKVTGAVIGTRFFYDAVDRYFNAQFRDSISDDTAYLIADKFAPWEEIFKIIQSAGELYAKKMWWRVSCPFGMDTRGVETIGFNWRRLHPLTVRTENHICLLLSV</sequence>
<feature type="domain" description="Tyrosine-protein phosphatase" evidence="6">
    <location>
        <begin position="33"/>
        <end position="225"/>
    </location>
</feature>
<dbReference type="PROSITE" id="PS50054">
    <property type="entry name" value="TYR_PHOSPHATASE_DUAL"/>
    <property type="match status" value="1"/>
</dbReference>
<dbReference type="GO" id="GO:0004722">
    <property type="term" value="F:protein serine/threonine phosphatase activity"/>
    <property type="evidence" value="ECO:0007669"/>
    <property type="project" value="UniProtKB-EC"/>
</dbReference>
<evidence type="ECO:0000313" key="9">
    <source>
        <dbReference type="Proteomes" id="UP000017861"/>
    </source>
</evidence>
<dbReference type="OrthoDB" id="10252009at2759"/>
<dbReference type="SUPFAM" id="SSF52799">
    <property type="entry name" value="(Phosphotyrosine protein) phosphatases II"/>
    <property type="match status" value="1"/>
</dbReference>
<keyword evidence="3" id="KW-0904">Protein phosphatase</keyword>
<evidence type="ECO:0000256" key="3">
    <source>
        <dbReference type="ARBA" id="ARBA00022912"/>
    </source>
</evidence>
<dbReference type="Pfam" id="PF00782">
    <property type="entry name" value="DSPc"/>
    <property type="match status" value="1"/>
</dbReference>
<dbReference type="InterPro" id="IPR029021">
    <property type="entry name" value="Prot-tyrosine_phosphatase-like"/>
</dbReference>
<dbReference type="EMBL" id="AYLP01000040">
    <property type="protein sequence ID" value="ESS66748.1"/>
    <property type="molecule type" value="Genomic_DNA"/>
</dbReference>
<keyword evidence="2" id="KW-0378">Hydrolase</keyword>
<evidence type="ECO:0000259" key="6">
    <source>
        <dbReference type="PROSITE" id="PS50054"/>
    </source>
</evidence>
<evidence type="ECO:0000256" key="4">
    <source>
        <dbReference type="ARBA" id="ARBA00047761"/>
    </source>
</evidence>
<dbReference type="GO" id="GO:0005829">
    <property type="term" value="C:cytosol"/>
    <property type="evidence" value="ECO:0007669"/>
    <property type="project" value="TreeGrafter"/>
</dbReference>
<gene>
    <name evidence="8" type="ORF">TCDM_04561</name>
</gene>
<dbReference type="AlphaFoldDB" id="V5BQB3"/>